<accession>A0A0K2FGD1</accession>
<dbReference type="AlphaFoldDB" id="A0A0K2FGD1"/>
<name>A0A0K2FGD1_MONPR</name>
<dbReference type="SUPFAM" id="SSF49870">
    <property type="entry name" value="Osmotin, thaumatin-like protein"/>
    <property type="match status" value="1"/>
</dbReference>
<gene>
    <name evidence="2" type="primary">TLP11</name>
</gene>
<feature type="signal peptide" evidence="1">
    <location>
        <begin position="1"/>
        <end position="23"/>
    </location>
</feature>
<evidence type="ECO:0000256" key="1">
    <source>
        <dbReference type="SAM" id="SignalP"/>
    </source>
</evidence>
<proteinExistence type="evidence at transcript level"/>
<keyword evidence="1" id="KW-0732">Signal</keyword>
<dbReference type="EMBL" id="KT351102">
    <property type="protein sequence ID" value="ALA44973.1"/>
    <property type="molecule type" value="mRNA"/>
</dbReference>
<evidence type="ECO:0000313" key="2">
    <source>
        <dbReference type="EMBL" id="ALA44973.1"/>
    </source>
</evidence>
<reference evidence="2" key="1">
    <citation type="submission" date="2015-07" db="EMBL/GenBank/DDBJ databases">
        <title>The large family of thaumatin-like genes in the fungal pathogen Moniliophthora perniciosa and its putative roles in witches' broom disease of cacao.</title>
        <authorList>
            <person name="Franco S."/>
            <person name="Baroni R."/>
            <person name="Carazzolle M."/>
            <person name="Teixeira P."/>
            <person name="Reis O."/>
            <person name="Pereira G."/>
            <person name="Mondego J."/>
        </authorList>
    </citation>
    <scope>NUCLEOTIDE SEQUENCE</scope>
</reference>
<sequence>MLNMRFAQFSFFTLSLSPLLVLADHQFTLTNRCGNTITPVIADTRCGYSPRCDGAASYTSAQPSQMASGASQTVTVPSNWVGRIFAQNGSCGPKGEDCSVTEFNLDSGDAFTPQSYDISNIQGFTQSFQIGAAGCETVTCTSADCGCKNAYPVGDISGCGNDSPVRGCGAGNVAFSGKTLSFTGS</sequence>
<dbReference type="InterPro" id="IPR037176">
    <property type="entry name" value="Osmotin/thaumatin-like_sf"/>
</dbReference>
<protein>
    <submittedName>
        <fullName evidence="2">Thaumatin-like protein 11</fullName>
    </submittedName>
</protein>
<dbReference type="Gene3D" id="2.60.110.10">
    <property type="entry name" value="Thaumatin"/>
    <property type="match status" value="1"/>
</dbReference>
<organism evidence="2">
    <name type="scientific">Moniliophthora perniciosa</name>
    <name type="common">Witches'-broom disease fungus</name>
    <name type="synonym">Marasmius perniciosus</name>
    <dbReference type="NCBI Taxonomy" id="153609"/>
    <lineage>
        <taxon>Eukaryota</taxon>
        <taxon>Fungi</taxon>
        <taxon>Dikarya</taxon>
        <taxon>Basidiomycota</taxon>
        <taxon>Agaricomycotina</taxon>
        <taxon>Agaricomycetes</taxon>
        <taxon>Agaricomycetidae</taxon>
        <taxon>Agaricales</taxon>
        <taxon>Marasmiineae</taxon>
        <taxon>Marasmiaceae</taxon>
        <taxon>Moniliophthora</taxon>
    </lineage>
</organism>
<feature type="chain" id="PRO_5005476252" evidence="1">
    <location>
        <begin position="24"/>
        <end position="185"/>
    </location>
</feature>